<accession>A0AA49FMM5</accession>
<dbReference type="AlphaFoldDB" id="A0AA49FMM5"/>
<gene>
    <name evidence="1" type="ORF">OHM77_06410</name>
</gene>
<dbReference type="KEGG" id="npv:OHM77_06410"/>
<sequence length="62" mass="7322">MEHVVSRYPLKQAPRDTEYWLSRPASERLDAVELLRQAWLENHPDAVQGLQRVCRIVKRPRG</sequence>
<reference evidence="1" key="1">
    <citation type="journal article" date="2023" name="Nat. Microbiol.">
        <title>Enrichment and characterization of a nitric oxide-reducing microbial community in a continuous bioreactor.</title>
        <authorList>
            <person name="Garrido-Amador P."/>
            <person name="Stortenbeker N."/>
            <person name="Wessels H.J.C.T."/>
            <person name="Speth D.R."/>
            <person name="Garcia-Heredia I."/>
            <person name="Kartal B."/>
        </authorList>
    </citation>
    <scope>NUCLEOTIDE SEQUENCE</scope>
    <source>
        <strain evidence="1">MAG1</strain>
    </source>
</reference>
<dbReference type="Proteomes" id="UP001234916">
    <property type="component" value="Chromosome"/>
</dbReference>
<proteinExistence type="predicted"/>
<name>A0AA49FMM5_9PROT</name>
<evidence type="ECO:0000313" key="1">
    <source>
        <dbReference type="EMBL" id="WIM06892.1"/>
    </source>
</evidence>
<dbReference type="EMBL" id="CP107246">
    <property type="protein sequence ID" value="WIM06892.1"/>
    <property type="molecule type" value="Genomic_DNA"/>
</dbReference>
<organism evidence="1">
    <name type="scientific">Candidatus Nitricoxidivorans perseverans</name>
    <dbReference type="NCBI Taxonomy" id="2975601"/>
    <lineage>
        <taxon>Bacteria</taxon>
        <taxon>Pseudomonadati</taxon>
        <taxon>Pseudomonadota</taxon>
        <taxon>Betaproteobacteria</taxon>
        <taxon>Nitrosomonadales</taxon>
        <taxon>Sterolibacteriaceae</taxon>
        <taxon>Candidatus Nitricoxidivorans</taxon>
    </lineage>
</organism>
<protein>
    <submittedName>
        <fullName evidence="1">Uncharacterized protein</fullName>
    </submittedName>
</protein>